<dbReference type="EMBL" id="BQKI01000014">
    <property type="protein sequence ID" value="GJN07438.1"/>
    <property type="molecule type" value="Genomic_DNA"/>
</dbReference>
<evidence type="ECO:0000313" key="4">
    <source>
        <dbReference type="Proteomes" id="UP001054889"/>
    </source>
</evidence>
<feature type="compositionally biased region" description="Basic and acidic residues" evidence="2">
    <location>
        <begin position="205"/>
        <end position="215"/>
    </location>
</feature>
<dbReference type="Proteomes" id="UP001054889">
    <property type="component" value="Unassembled WGS sequence"/>
</dbReference>
<comment type="caution">
    <text evidence="3">The sequence shown here is derived from an EMBL/GenBank/DDBJ whole genome shotgun (WGS) entry which is preliminary data.</text>
</comment>
<sequence>MNLRTLKFPTDDPEEAAPQTRRCTSYGEAMVMVSAPAASVTDYFRMLYNGLVSEHIIWFAYMDSEDLFENPFFFNFESITSDDTSRENFSIVISPGILPVGFFGGKGQPSSYEFYYPSASARQLCMGQLPIKPSLADLVKTRGEVTSGVERDRLKNLIPTPISPDLSTWQLISFTTKPYRQWWSEWSKHLFNMPATVYCKKFDPSFESPEPEKESPVPTKGPTGVEIDYDRPHKVSRIGFKAPSIQDILKGRAEKLVKIITQKRKLLSSKTGQKTKAAKVTTSSSAPSVQADTVQPSTDENIPMPIDARPICREFLPVPGETPMIEAQDTPDNSLFSCHVEYEEEDDASSSQTIPALSEESKEKVQAMLNFLDQDIEQLVQNAEPVRQLLLALKGHLTSEAEEAIIPAAYIEGHQFQVLKAKQRIADRLQQEQLSKEKASYEAQVADIRNRIDLLNSSRSLIVNEIDRLKAKRAALMKELGETGNAIAEEEEKLLNLPETIANLEAEKNTHAREAYRLHKRMKPIPGTADADAQEIADVDQIRLRAMDAIRSLLGV</sequence>
<feature type="coiled-coil region" evidence="1">
    <location>
        <begin position="431"/>
        <end position="507"/>
    </location>
</feature>
<proteinExistence type="predicted"/>
<reference evidence="3" key="2">
    <citation type="submission" date="2021-12" db="EMBL/GenBank/DDBJ databases">
        <title>Resequencing data analysis of finger millet.</title>
        <authorList>
            <person name="Hatakeyama M."/>
            <person name="Aluri S."/>
            <person name="Balachadran M.T."/>
            <person name="Sivarajan S.R."/>
            <person name="Poveda L."/>
            <person name="Shimizu-Inatsugi R."/>
            <person name="Schlapbach R."/>
            <person name="Sreeman S.M."/>
            <person name="Shimizu K.K."/>
        </authorList>
    </citation>
    <scope>NUCLEOTIDE SEQUENCE</scope>
</reference>
<feature type="region of interest" description="Disordered" evidence="2">
    <location>
        <begin position="205"/>
        <end position="228"/>
    </location>
</feature>
<organism evidence="3 4">
    <name type="scientific">Eleusine coracana subsp. coracana</name>
    <dbReference type="NCBI Taxonomy" id="191504"/>
    <lineage>
        <taxon>Eukaryota</taxon>
        <taxon>Viridiplantae</taxon>
        <taxon>Streptophyta</taxon>
        <taxon>Embryophyta</taxon>
        <taxon>Tracheophyta</taxon>
        <taxon>Spermatophyta</taxon>
        <taxon>Magnoliopsida</taxon>
        <taxon>Liliopsida</taxon>
        <taxon>Poales</taxon>
        <taxon>Poaceae</taxon>
        <taxon>PACMAD clade</taxon>
        <taxon>Chloridoideae</taxon>
        <taxon>Cynodonteae</taxon>
        <taxon>Eleusininae</taxon>
        <taxon>Eleusine</taxon>
    </lineage>
</organism>
<evidence type="ECO:0008006" key="5">
    <source>
        <dbReference type="Google" id="ProtNLM"/>
    </source>
</evidence>
<evidence type="ECO:0000313" key="3">
    <source>
        <dbReference type="EMBL" id="GJN07438.1"/>
    </source>
</evidence>
<gene>
    <name evidence="3" type="primary">ga25270</name>
    <name evidence="3" type="ORF">PR202_ga25270</name>
</gene>
<keyword evidence="1" id="KW-0175">Coiled coil</keyword>
<feature type="region of interest" description="Disordered" evidence="2">
    <location>
        <begin position="1"/>
        <end position="20"/>
    </location>
</feature>
<evidence type="ECO:0000256" key="2">
    <source>
        <dbReference type="SAM" id="MobiDB-lite"/>
    </source>
</evidence>
<reference evidence="3" key="1">
    <citation type="journal article" date="2018" name="DNA Res.">
        <title>Multiple hybrid de novo genome assembly of finger millet, an orphan allotetraploid crop.</title>
        <authorList>
            <person name="Hatakeyama M."/>
            <person name="Aluri S."/>
            <person name="Balachadran M.T."/>
            <person name="Sivarajan S.R."/>
            <person name="Patrignani A."/>
            <person name="Gruter S."/>
            <person name="Poveda L."/>
            <person name="Shimizu-Inatsugi R."/>
            <person name="Baeten J."/>
            <person name="Francoijs K.J."/>
            <person name="Nataraja K.N."/>
            <person name="Reddy Y.A.N."/>
            <person name="Phadnis S."/>
            <person name="Ravikumar R.L."/>
            <person name="Schlapbach R."/>
            <person name="Sreeman S.M."/>
            <person name="Shimizu K.K."/>
        </authorList>
    </citation>
    <scope>NUCLEOTIDE SEQUENCE</scope>
</reference>
<dbReference type="AlphaFoldDB" id="A0AAV5D913"/>
<feature type="region of interest" description="Disordered" evidence="2">
    <location>
        <begin position="277"/>
        <end position="305"/>
    </location>
</feature>
<protein>
    <recommendedName>
        <fullName evidence="5">DUF1409 domain-containing protein</fullName>
    </recommendedName>
</protein>
<evidence type="ECO:0000256" key="1">
    <source>
        <dbReference type="SAM" id="Coils"/>
    </source>
</evidence>
<name>A0AAV5D913_ELECO</name>
<feature type="compositionally biased region" description="Polar residues" evidence="2">
    <location>
        <begin position="277"/>
        <end position="300"/>
    </location>
</feature>
<keyword evidence="4" id="KW-1185">Reference proteome</keyword>
<accession>A0AAV5D913</accession>